<dbReference type="RefSeq" id="WP_238273886.1">
    <property type="nucleotide sequence ID" value="NZ_BPQR01000008.1"/>
</dbReference>
<evidence type="ECO:0000313" key="2">
    <source>
        <dbReference type="EMBL" id="GJE05158.1"/>
    </source>
</evidence>
<keyword evidence="2" id="KW-0560">Oxidoreductase</keyword>
<dbReference type="PANTHER" id="PTHR36110">
    <property type="entry name" value="RING-CLEAVING DIOXYGENASE MHQE-RELATED"/>
    <property type="match status" value="1"/>
</dbReference>
<dbReference type="SUPFAM" id="SSF54593">
    <property type="entry name" value="Glyoxalase/Bleomycin resistance protein/Dihydroxybiphenyl dioxygenase"/>
    <property type="match status" value="1"/>
</dbReference>
<dbReference type="Proteomes" id="UP001055102">
    <property type="component" value="Unassembled WGS sequence"/>
</dbReference>
<organism evidence="2 3">
    <name type="scientific">Methylobacterium jeotgali</name>
    <dbReference type="NCBI Taxonomy" id="381630"/>
    <lineage>
        <taxon>Bacteria</taxon>
        <taxon>Pseudomonadati</taxon>
        <taxon>Pseudomonadota</taxon>
        <taxon>Alphaproteobacteria</taxon>
        <taxon>Hyphomicrobiales</taxon>
        <taxon>Methylobacteriaceae</taxon>
        <taxon>Methylobacterium</taxon>
    </lineage>
</organism>
<dbReference type="PROSITE" id="PS51819">
    <property type="entry name" value="VOC"/>
    <property type="match status" value="2"/>
</dbReference>
<dbReference type="Pfam" id="PF00903">
    <property type="entry name" value="Glyoxalase"/>
    <property type="match status" value="2"/>
</dbReference>
<keyword evidence="3" id="KW-1185">Reference proteome</keyword>
<name>A0ABQ4SRR8_9HYPH</name>
<feature type="domain" description="VOC" evidence="1">
    <location>
        <begin position="8"/>
        <end position="133"/>
    </location>
</feature>
<dbReference type="GO" id="GO:0051213">
    <property type="term" value="F:dioxygenase activity"/>
    <property type="evidence" value="ECO:0007669"/>
    <property type="project" value="UniProtKB-KW"/>
</dbReference>
<reference evidence="2" key="1">
    <citation type="journal article" date="2021" name="Front. Microbiol.">
        <title>Comprehensive Comparative Genomics and Phenotyping of Methylobacterium Species.</title>
        <authorList>
            <person name="Alessa O."/>
            <person name="Ogura Y."/>
            <person name="Fujitani Y."/>
            <person name="Takami H."/>
            <person name="Hayashi T."/>
            <person name="Sahin N."/>
            <person name="Tani A."/>
        </authorList>
    </citation>
    <scope>NUCLEOTIDE SEQUENCE</scope>
    <source>
        <strain evidence="2">LMG 23639</strain>
    </source>
</reference>
<dbReference type="CDD" id="cd08347">
    <property type="entry name" value="PcpA_C_like"/>
    <property type="match status" value="1"/>
</dbReference>
<comment type="caution">
    <text evidence="2">The sequence shown here is derived from an EMBL/GenBank/DDBJ whole genome shotgun (WGS) entry which is preliminary data.</text>
</comment>
<dbReference type="InterPro" id="IPR029068">
    <property type="entry name" value="Glyas_Bleomycin-R_OHBP_Dase"/>
</dbReference>
<dbReference type="InterPro" id="IPR037523">
    <property type="entry name" value="VOC_core"/>
</dbReference>
<reference evidence="2" key="2">
    <citation type="submission" date="2021-08" db="EMBL/GenBank/DDBJ databases">
        <authorList>
            <person name="Tani A."/>
            <person name="Ola A."/>
            <person name="Ogura Y."/>
            <person name="Katsura K."/>
            <person name="Hayashi T."/>
        </authorList>
    </citation>
    <scope>NUCLEOTIDE SEQUENCE</scope>
    <source>
        <strain evidence="2">LMG 23639</strain>
    </source>
</reference>
<gene>
    <name evidence="2" type="primary">mhqA</name>
    <name evidence="2" type="ORF">AOPFMNJM_0455</name>
</gene>
<accession>A0ABQ4SRR8</accession>
<sequence length="322" mass="34836">MAITSPSGLHHLTAVTARAAENVAFYTGTLGLRLVKKTVNQDDVSAYHLFYADGIASPGTDVTFFDWRAPPERRGTNSIVRTSLRVAGEGTLDWWRERLASLGVAHAEPEMRDGRPTLDFEDGEGQRLSLVDDGGAGPAHPWTGSPVPAERQIRGLGPVRLAVAEPERTAAVLVEVLGMAPVRRFETEAGPVEVFSMGEGGAGAELQLLADRSAPSRQGAGAVHHVAFSVPDADYGAWAERLRALRMPSSGPIDRFYFRSLYFREPNGILFEIATEGPGFTADEPLAELGNRLALPPFLEPRRAEIEAGLAPIAMVRREKHP</sequence>
<dbReference type="InterPro" id="IPR004360">
    <property type="entry name" value="Glyas_Fos-R_dOase_dom"/>
</dbReference>
<dbReference type="Gene3D" id="3.10.180.10">
    <property type="entry name" value="2,3-Dihydroxybiphenyl 1,2-Dioxygenase, domain 1"/>
    <property type="match status" value="2"/>
</dbReference>
<keyword evidence="2" id="KW-0223">Dioxygenase</keyword>
<protein>
    <submittedName>
        <fullName evidence="2">Ring-cleaving dioxygenase MhqA</fullName>
    </submittedName>
</protein>
<dbReference type="PANTHER" id="PTHR36110:SF4">
    <property type="entry name" value="RING-CLEAVING DIOXYGENASE MHQA-RELATED"/>
    <property type="match status" value="1"/>
</dbReference>
<proteinExistence type="predicted"/>
<evidence type="ECO:0000313" key="3">
    <source>
        <dbReference type="Proteomes" id="UP001055102"/>
    </source>
</evidence>
<dbReference type="InterPro" id="IPR052537">
    <property type="entry name" value="Extradiol_RC_dioxygenase"/>
</dbReference>
<evidence type="ECO:0000259" key="1">
    <source>
        <dbReference type="PROSITE" id="PS51819"/>
    </source>
</evidence>
<feature type="domain" description="VOC" evidence="1">
    <location>
        <begin position="155"/>
        <end position="276"/>
    </location>
</feature>
<dbReference type="EMBL" id="BPQR01000008">
    <property type="protein sequence ID" value="GJE05158.1"/>
    <property type="molecule type" value="Genomic_DNA"/>
</dbReference>